<protein>
    <recommendedName>
        <fullName evidence="2">3'-5' exonuclease domain-containing protein</fullName>
    </recommendedName>
</protein>
<evidence type="ECO:0000259" key="2">
    <source>
        <dbReference type="SMART" id="SM00474"/>
    </source>
</evidence>
<accession>A0A4W3JKX2</accession>
<dbReference type="CDD" id="cd06148">
    <property type="entry name" value="Egl_like_exo"/>
    <property type="match status" value="1"/>
</dbReference>
<dbReference type="AlphaFoldDB" id="A0A4W3JKX2"/>
<dbReference type="PANTHER" id="PTHR46628:SF1">
    <property type="entry name" value="PIRNA BIOGENESIS PROTEIN EXD1"/>
    <property type="match status" value="1"/>
</dbReference>
<sequence length="527" mass="59130">MGAVARLRGSGSHGDCRGRAEVARLRPRGGSGQSQPGFLFLVRLREEGSRLAKTPDRSARADGRERSNTALPLCSSSRLGRWSACGDRYFGREARAPMEAAWLQRLLGRRLRVTLACGSYAGFLRHVDPGTKAIALDLIEDLENNRKLPGVKMFFGHEIKNLEFLDAVSCETVNKPRHADKNNLENVTTKPPEVPFGWQESSEEETDLMFLVIDQFHQKFGPAILHIKQQSVIGVAVEGVDVCRFGKLCWLQIATKSQIYLFDISLLGAVAFKNGLAMILTDSNILKVIHDCRLVSDCLYHQYGVDLTNVFDTQVADVLQFSLETGGLLPSCVSTFEESLVCHLSLLPPKVSFLQYRAQMVKVNPRVWASRPLSPCLLRIAALEVRYLLPLRSILMDKLMLDFTTQVDNYLNMYRNMPSFTLGCPENFFLELPYELKEMQLIRRLRREDAWKEYAKDDSGRLVRPYPGHVNAPKSEGRVVAMDEMPKWKAAEPPTGDSGDPQRERLPLLEPSAEPPCPPLEDAGLSD</sequence>
<name>A0A4W3JKX2_CALMI</name>
<dbReference type="GO" id="GO:0003676">
    <property type="term" value="F:nucleic acid binding"/>
    <property type="evidence" value="ECO:0007669"/>
    <property type="project" value="InterPro"/>
</dbReference>
<dbReference type="GeneTree" id="ENSGT00390000003581"/>
<dbReference type="Proteomes" id="UP000314986">
    <property type="component" value="Unassembled WGS sequence"/>
</dbReference>
<evidence type="ECO:0000256" key="1">
    <source>
        <dbReference type="SAM" id="MobiDB-lite"/>
    </source>
</evidence>
<dbReference type="STRING" id="7868.ENSCMIP00000038718"/>
<reference evidence="3" key="5">
    <citation type="submission" date="2025-09" db="UniProtKB">
        <authorList>
            <consortium name="Ensembl"/>
        </authorList>
    </citation>
    <scope>IDENTIFICATION</scope>
</reference>
<dbReference type="GO" id="GO:0008408">
    <property type="term" value="F:3'-5' exonuclease activity"/>
    <property type="evidence" value="ECO:0007669"/>
    <property type="project" value="InterPro"/>
</dbReference>
<dbReference type="InterPro" id="IPR012337">
    <property type="entry name" value="RNaseH-like_sf"/>
</dbReference>
<reference evidence="4" key="2">
    <citation type="journal article" date="2007" name="PLoS Biol.">
        <title>Survey sequencing and comparative analysis of the elephant shark (Callorhinchus milii) genome.</title>
        <authorList>
            <person name="Venkatesh B."/>
            <person name="Kirkness E.F."/>
            <person name="Loh Y.H."/>
            <person name="Halpern A.L."/>
            <person name="Lee A.P."/>
            <person name="Johnson J."/>
            <person name="Dandona N."/>
            <person name="Viswanathan L.D."/>
            <person name="Tay A."/>
            <person name="Venter J.C."/>
            <person name="Strausberg R.L."/>
            <person name="Brenner S."/>
        </authorList>
    </citation>
    <scope>NUCLEOTIDE SEQUENCE [LARGE SCALE GENOMIC DNA]</scope>
</reference>
<feature type="region of interest" description="Disordered" evidence="1">
    <location>
        <begin position="473"/>
        <end position="527"/>
    </location>
</feature>
<dbReference type="SUPFAM" id="SSF53098">
    <property type="entry name" value="Ribonuclease H-like"/>
    <property type="match status" value="1"/>
</dbReference>
<dbReference type="Ensembl" id="ENSCMIT00000039270.1">
    <property type="protein sequence ID" value="ENSCMIP00000038718.1"/>
    <property type="gene ID" value="ENSCMIG00000016247.1"/>
</dbReference>
<feature type="domain" description="3'-5' exonuclease" evidence="2">
    <location>
        <begin position="211"/>
        <end position="400"/>
    </location>
</feature>
<keyword evidence="4" id="KW-1185">Reference proteome</keyword>
<dbReference type="OMA" id="GMEPTCM"/>
<dbReference type="GO" id="GO:0034587">
    <property type="term" value="P:piRNA processing"/>
    <property type="evidence" value="ECO:0007669"/>
    <property type="project" value="TreeGrafter"/>
</dbReference>
<dbReference type="GO" id="GO:1990923">
    <property type="term" value="C:PET complex"/>
    <property type="evidence" value="ECO:0007669"/>
    <property type="project" value="TreeGrafter"/>
</dbReference>
<evidence type="ECO:0000313" key="3">
    <source>
        <dbReference type="Ensembl" id="ENSCMIP00000038718.1"/>
    </source>
</evidence>
<dbReference type="Gene3D" id="3.30.420.10">
    <property type="entry name" value="Ribonuclease H-like superfamily/Ribonuclease H"/>
    <property type="match status" value="1"/>
</dbReference>
<dbReference type="InterPro" id="IPR052144">
    <property type="entry name" value="piRNA_biogenesis_EXD1"/>
</dbReference>
<dbReference type="InterPro" id="IPR036397">
    <property type="entry name" value="RNaseH_sf"/>
</dbReference>
<gene>
    <name evidence="3" type="primary">exd1</name>
</gene>
<proteinExistence type="predicted"/>
<dbReference type="InParanoid" id="A0A4W3JKX2"/>
<evidence type="ECO:0000313" key="4">
    <source>
        <dbReference type="Proteomes" id="UP000314986"/>
    </source>
</evidence>
<dbReference type="SMART" id="SM00474">
    <property type="entry name" value="35EXOc"/>
    <property type="match status" value="1"/>
</dbReference>
<reference evidence="3" key="4">
    <citation type="submission" date="2025-08" db="UniProtKB">
        <authorList>
            <consortium name="Ensembl"/>
        </authorList>
    </citation>
    <scope>IDENTIFICATION</scope>
</reference>
<dbReference type="PANTHER" id="PTHR46628">
    <property type="entry name" value="PIRNA BIOGENESIS PROTEIN EXD1"/>
    <property type="match status" value="1"/>
</dbReference>
<reference evidence="4" key="3">
    <citation type="journal article" date="2014" name="Nature">
        <title>Elephant shark genome provides unique insights into gnathostome evolution.</title>
        <authorList>
            <consortium name="International Elephant Shark Genome Sequencing Consortium"/>
            <person name="Venkatesh B."/>
            <person name="Lee A.P."/>
            <person name="Ravi V."/>
            <person name="Maurya A.K."/>
            <person name="Lian M.M."/>
            <person name="Swann J.B."/>
            <person name="Ohta Y."/>
            <person name="Flajnik M.F."/>
            <person name="Sutoh Y."/>
            <person name="Kasahara M."/>
            <person name="Hoon S."/>
            <person name="Gangu V."/>
            <person name="Roy S.W."/>
            <person name="Irimia M."/>
            <person name="Korzh V."/>
            <person name="Kondrychyn I."/>
            <person name="Lim Z.W."/>
            <person name="Tay B.H."/>
            <person name="Tohari S."/>
            <person name="Kong K.W."/>
            <person name="Ho S."/>
            <person name="Lorente-Galdos B."/>
            <person name="Quilez J."/>
            <person name="Marques-Bonet T."/>
            <person name="Raney B.J."/>
            <person name="Ingham P.W."/>
            <person name="Tay A."/>
            <person name="Hillier L.W."/>
            <person name="Minx P."/>
            <person name="Boehm T."/>
            <person name="Wilson R.K."/>
            <person name="Brenner S."/>
            <person name="Warren W.C."/>
        </authorList>
    </citation>
    <scope>NUCLEOTIDE SEQUENCE [LARGE SCALE GENOMIC DNA]</scope>
</reference>
<dbReference type="InterPro" id="IPR002562">
    <property type="entry name" value="3'-5'_exonuclease_dom"/>
</dbReference>
<dbReference type="Pfam" id="PF01612">
    <property type="entry name" value="DNA_pol_A_exo1"/>
    <property type="match status" value="1"/>
</dbReference>
<reference evidence="4" key="1">
    <citation type="journal article" date="2006" name="Science">
        <title>Ancient noncoding elements conserved in the human genome.</title>
        <authorList>
            <person name="Venkatesh B."/>
            <person name="Kirkness E.F."/>
            <person name="Loh Y.H."/>
            <person name="Halpern A.L."/>
            <person name="Lee A.P."/>
            <person name="Johnson J."/>
            <person name="Dandona N."/>
            <person name="Viswanathan L.D."/>
            <person name="Tay A."/>
            <person name="Venter J.C."/>
            <person name="Strausberg R.L."/>
            <person name="Brenner S."/>
        </authorList>
    </citation>
    <scope>NUCLEOTIDE SEQUENCE [LARGE SCALE GENOMIC DNA]</scope>
</reference>
<organism evidence="3 4">
    <name type="scientific">Callorhinchus milii</name>
    <name type="common">Ghost shark</name>
    <dbReference type="NCBI Taxonomy" id="7868"/>
    <lineage>
        <taxon>Eukaryota</taxon>
        <taxon>Metazoa</taxon>
        <taxon>Chordata</taxon>
        <taxon>Craniata</taxon>
        <taxon>Vertebrata</taxon>
        <taxon>Chondrichthyes</taxon>
        <taxon>Holocephali</taxon>
        <taxon>Chimaeriformes</taxon>
        <taxon>Callorhinchidae</taxon>
        <taxon>Callorhinchus</taxon>
    </lineage>
</organism>